<dbReference type="Proteomes" id="UP000887540">
    <property type="component" value="Unplaced"/>
</dbReference>
<dbReference type="GO" id="GO:0006508">
    <property type="term" value="P:proteolysis"/>
    <property type="evidence" value="ECO:0007669"/>
    <property type="project" value="UniProtKB-KW"/>
</dbReference>
<dbReference type="InterPro" id="IPR001818">
    <property type="entry name" value="Pept_M10_metallopeptidase"/>
</dbReference>
<feature type="short sequence motif" description="Cysteine switch" evidence="14">
    <location>
        <begin position="113"/>
        <end position="120"/>
    </location>
</feature>
<feature type="signal peptide" evidence="16">
    <location>
        <begin position="1"/>
        <end position="21"/>
    </location>
</feature>
<feature type="binding site" evidence="13">
    <location>
        <position position="224"/>
    </location>
    <ligand>
        <name>Ca(2+)</name>
        <dbReference type="ChEBI" id="CHEBI:29108"/>
        <label>3</label>
    </ligand>
</feature>
<comment type="similarity">
    <text evidence="1">Belongs to the peptidase M10A family.</text>
</comment>
<proteinExistence type="inferred from homology"/>
<feature type="binding site" description="in inhibited form" evidence="13">
    <location>
        <position position="115"/>
    </location>
    <ligand>
        <name>Zn(2+)</name>
        <dbReference type="ChEBI" id="CHEBI:29105"/>
        <label>2</label>
        <note>catalytic</note>
    </ligand>
</feature>
<feature type="binding site" evidence="13">
    <location>
        <position position="148"/>
    </location>
    <ligand>
        <name>Ca(2+)</name>
        <dbReference type="ChEBI" id="CHEBI:29108"/>
        <label>1</label>
    </ligand>
</feature>
<feature type="binding site" evidence="12">
    <location>
        <position position="257"/>
    </location>
    <ligand>
        <name>Zn(2+)</name>
        <dbReference type="ChEBI" id="CHEBI:29105"/>
        <label>2</label>
        <note>catalytic</note>
    </ligand>
</feature>
<dbReference type="PANTHER" id="PTHR10201:SF329">
    <property type="entry name" value="MATRIX METALLOPROTEINASE-C"/>
    <property type="match status" value="1"/>
</dbReference>
<feature type="compositionally biased region" description="Polar residues" evidence="15">
    <location>
        <begin position="344"/>
        <end position="357"/>
    </location>
</feature>
<dbReference type="InterPro" id="IPR006026">
    <property type="entry name" value="Peptidase_Metallo"/>
</dbReference>
<protein>
    <submittedName>
        <fullName evidence="19">Peptidase metallopeptidase domain-containing protein</fullName>
    </submittedName>
</protein>
<dbReference type="InterPro" id="IPR033739">
    <property type="entry name" value="M10A_MMP"/>
</dbReference>
<evidence type="ECO:0000256" key="10">
    <source>
        <dbReference type="ARBA" id="ARBA00023180"/>
    </source>
</evidence>
<evidence type="ECO:0000313" key="18">
    <source>
        <dbReference type="Proteomes" id="UP000887540"/>
    </source>
</evidence>
<keyword evidence="7 12" id="KW-0862">Zinc</keyword>
<dbReference type="SMART" id="SM00235">
    <property type="entry name" value="ZnMc"/>
    <property type="match status" value="1"/>
</dbReference>
<evidence type="ECO:0000256" key="9">
    <source>
        <dbReference type="ARBA" id="ARBA00023145"/>
    </source>
</evidence>
<dbReference type="GO" id="GO:0031012">
    <property type="term" value="C:extracellular matrix"/>
    <property type="evidence" value="ECO:0007669"/>
    <property type="project" value="InterPro"/>
</dbReference>
<keyword evidence="9" id="KW-0865">Zymogen</keyword>
<feature type="binding site" evidence="13">
    <location>
        <position position="221"/>
    </location>
    <ligand>
        <name>Ca(2+)</name>
        <dbReference type="ChEBI" id="CHEBI:29108"/>
        <label>3</label>
    </ligand>
</feature>
<feature type="binding site" evidence="13">
    <location>
        <position position="202"/>
    </location>
    <ligand>
        <name>Ca(2+)</name>
        <dbReference type="ChEBI" id="CHEBI:29108"/>
        <label>3</label>
    </ligand>
</feature>
<dbReference type="SUPFAM" id="SSF55486">
    <property type="entry name" value="Metalloproteases ('zincins'), catalytic domain"/>
    <property type="match status" value="1"/>
</dbReference>
<dbReference type="FunFam" id="3.40.390.10:FF:000064">
    <property type="entry name" value="Matrix metalloproteinase-C"/>
    <property type="match status" value="1"/>
</dbReference>
<dbReference type="InterPro" id="IPR024079">
    <property type="entry name" value="MetalloPept_cat_dom_sf"/>
</dbReference>
<feature type="domain" description="Peptidase metallopeptidase" evidence="17">
    <location>
        <begin position="129"/>
        <end position="298"/>
    </location>
</feature>
<dbReference type="GO" id="GO:0008270">
    <property type="term" value="F:zinc ion binding"/>
    <property type="evidence" value="ECO:0007669"/>
    <property type="project" value="InterPro"/>
</dbReference>
<evidence type="ECO:0000256" key="2">
    <source>
        <dbReference type="ARBA" id="ARBA00022670"/>
    </source>
</evidence>
<keyword evidence="5" id="KW-0677">Repeat</keyword>
<feature type="compositionally biased region" description="Basic and acidic residues" evidence="15">
    <location>
        <begin position="377"/>
        <end position="395"/>
    </location>
</feature>
<comment type="cofactor">
    <cofactor evidence="13">
        <name>Ca(2+)</name>
        <dbReference type="ChEBI" id="CHEBI:29108"/>
    </cofactor>
    <text evidence="13">Can bind about 5 Ca(2+) ions per subunit.</text>
</comment>
<evidence type="ECO:0000256" key="15">
    <source>
        <dbReference type="SAM" id="MobiDB-lite"/>
    </source>
</evidence>
<evidence type="ECO:0000256" key="12">
    <source>
        <dbReference type="PIRSR" id="PIRSR001191-2"/>
    </source>
</evidence>
<name>A0A914D5R0_9BILA</name>
<feature type="active site" evidence="11">
    <location>
        <position position="248"/>
    </location>
</feature>
<dbReference type="PANTHER" id="PTHR10201">
    <property type="entry name" value="MATRIX METALLOPROTEINASE"/>
    <property type="match status" value="1"/>
</dbReference>
<dbReference type="SUPFAM" id="SSF47090">
    <property type="entry name" value="PGBD-like"/>
    <property type="match status" value="1"/>
</dbReference>
<feature type="binding site" evidence="13">
    <location>
        <position position="209"/>
    </location>
    <ligand>
        <name>Zn(2+)</name>
        <dbReference type="ChEBI" id="CHEBI:29105"/>
        <label>1</label>
    </ligand>
</feature>
<feature type="binding site" evidence="13">
    <location>
        <position position="219"/>
    </location>
    <ligand>
        <name>Zn(2+)</name>
        <dbReference type="ChEBI" id="CHEBI:29105"/>
        <label>1</label>
    </ligand>
</feature>
<keyword evidence="3 12" id="KW-0479">Metal-binding</keyword>
<evidence type="ECO:0000256" key="3">
    <source>
        <dbReference type="ARBA" id="ARBA00022723"/>
    </source>
</evidence>
<feature type="region of interest" description="Disordered" evidence="15">
    <location>
        <begin position="299"/>
        <end position="405"/>
    </location>
</feature>
<feature type="binding site" evidence="13">
    <location>
        <position position="194"/>
    </location>
    <ligand>
        <name>Zn(2+)</name>
        <dbReference type="ChEBI" id="CHEBI:29105"/>
        <label>1</label>
    </ligand>
</feature>
<dbReference type="GO" id="GO:0030574">
    <property type="term" value="P:collagen catabolic process"/>
    <property type="evidence" value="ECO:0007669"/>
    <property type="project" value="TreeGrafter"/>
</dbReference>
<dbReference type="AlphaFoldDB" id="A0A914D5R0"/>
<dbReference type="SUPFAM" id="SSF50923">
    <property type="entry name" value="Hemopexin-like domain"/>
    <property type="match status" value="1"/>
</dbReference>
<dbReference type="InterPro" id="IPR021190">
    <property type="entry name" value="Pept_M10A"/>
</dbReference>
<feature type="binding site" evidence="13">
    <location>
        <position position="224"/>
    </location>
    <ligand>
        <name>Ca(2+)</name>
        <dbReference type="ChEBI" id="CHEBI:29108"/>
        <label>1</label>
    </ligand>
</feature>
<feature type="binding site" evidence="12">
    <location>
        <position position="247"/>
    </location>
    <ligand>
        <name>Zn(2+)</name>
        <dbReference type="ChEBI" id="CHEBI:29105"/>
        <label>2</label>
        <note>catalytic</note>
    </ligand>
</feature>
<dbReference type="PIRSF" id="PIRSF001191">
    <property type="entry name" value="Peptidase_M10A_matrix"/>
    <property type="match status" value="1"/>
</dbReference>
<keyword evidence="4 16" id="KW-0732">Signal</keyword>
<evidence type="ECO:0000256" key="13">
    <source>
        <dbReference type="PIRSR" id="PIRSR621190-2"/>
    </source>
</evidence>
<keyword evidence="6" id="KW-0378">Hydrolase</keyword>
<dbReference type="PRINTS" id="PR00138">
    <property type="entry name" value="MATRIXIN"/>
</dbReference>
<comment type="cofactor">
    <cofactor evidence="13">
        <name>Zn(2+)</name>
        <dbReference type="ChEBI" id="CHEBI:29105"/>
    </cofactor>
    <text evidence="13">Binds 2 Zn(2+) ions per subunit.</text>
</comment>
<dbReference type="Pfam" id="PF01471">
    <property type="entry name" value="PG_binding_1"/>
    <property type="match status" value="1"/>
</dbReference>
<dbReference type="InterPro" id="IPR002477">
    <property type="entry name" value="Peptidoglycan-bd-like"/>
</dbReference>
<evidence type="ECO:0000256" key="4">
    <source>
        <dbReference type="ARBA" id="ARBA00022729"/>
    </source>
</evidence>
<sequence length="594" mass="65958">MLVSHWLVFLISLLNFETSSSFDLFGLLSGGSGSRSSRRHDLQPVSDEKAAQYLQNFGYVQPSAMLQSSSGFAADMQDVKSMLNSAIRKFQEFAGLEPTGKLDVATKKKMAEPRCGLMDVRAISTTREAAYRWKKNRLTYSIESYSPDLPHDDISKAIRHAFRTWSEVVPLDFTEVSRGDESADIKIKFAAQNHGDPWPFDGRGGVLAHATMPTSGLLHFDEDENWVYMDSAKIASGYTDLLAVAIHESGHTLGLDHSRNEDSIMAPFYQETVDSSGNYIMPKLKRDDIEAIQDIYGQRRGGLPSDEDDNWGSSGSSGRGSSGSGDSDRWGSGWGSGGSRDRATTPSWRESPTTRKTSIWDRLGGFFGHDDDEEDRAIDRNRGHEGSSNRGRTEESFETPASSGGFNDCPQTLDAFSTGLGGVNYIFQGSKVYELRGNRVVKTHSLRTLFPRGPIYVDAAFANDRSNTMMLFQSYQVYAFHKRGSQFVLDSDFPKRVPSNMRFNPTGAILWNDGHQILFSSSGDFAVYDEYWNQATSVNKVSNYFPSLPLNVKGGFPDSQGVMTLFTAARVVKYDARRKILMGAGQLLTQYLNC</sequence>
<keyword evidence="18" id="KW-1185">Reference proteome</keyword>
<organism evidence="18 19">
    <name type="scientific">Acrobeloides nanus</name>
    <dbReference type="NCBI Taxonomy" id="290746"/>
    <lineage>
        <taxon>Eukaryota</taxon>
        <taxon>Metazoa</taxon>
        <taxon>Ecdysozoa</taxon>
        <taxon>Nematoda</taxon>
        <taxon>Chromadorea</taxon>
        <taxon>Rhabditida</taxon>
        <taxon>Tylenchina</taxon>
        <taxon>Cephalobomorpha</taxon>
        <taxon>Cephaloboidea</taxon>
        <taxon>Cephalobidae</taxon>
        <taxon>Acrobeloides</taxon>
    </lineage>
</organism>
<evidence type="ECO:0000256" key="7">
    <source>
        <dbReference type="ARBA" id="ARBA00022833"/>
    </source>
</evidence>
<evidence type="ECO:0000259" key="17">
    <source>
        <dbReference type="SMART" id="SM00235"/>
    </source>
</evidence>
<keyword evidence="10" id="KW-0325">Glycoprotein</keyword>
<dbReference type="GO" id="GO:0005615">
    <property type="term" value="C:extracellular space"/>
    <property type="evidence" value="ECO:0007669"/>
    <property type="project" value="TreeGrafter"/>
</dbReference>
<evidence type="ECO:0000256" key="8">
    <source>
        <dbReference type="ARBA" id="ARBA00023049"/>
    </source>
</evidence>
<dbReference type="InterPro" id="IPR036365">
    <property type="entry name" value="PGBD-like_sf"/>
</dbReference>
<feature type="binding site" evidence="13">
    <location>
        <position position="196"/>
    </location>
    <ligand>
        <name>Zn(2+)</name>
        <dbReference type="ChEBI" id="CHEBI:29105"/>
        <label>1</label>
    </ligand>
</feature>
<dbReference type="GO" id="GO:0004222">
    <property type="term" value="F:metalloendopeptidase activity"/>
    <property type="evidence" value="ECO:0007669"/>
    <property type="project" value="InterPro"/>
</dbReference>
<evidence type="ECO:0000256" key="5">
    <source>
        <dbReference type="ARBA" id="ARBA00022737"/>
    </source>
</evidence>
<evidence type="ECO:0000256" key="11">
    <source>
        <dbReference type="PIRSR" id="PIRSR001191-1"/>
    </source>
</evidence>
<evidence type="ECO:0000256" key="14">
    <source>
        <dbReference type="PIRSR" id="PIRSR621190-5"/>
    </source>
</evidence>
<dbReference type="InterPro" id="IPR018487">
    <property type="entry name" value="Hemopexin-like_repeat"/>
</dbReference>
<dbReference type="Gene3D" id="2.110.10.10">
    <property type="entry name" value="Hemopexin-like domain"/>
    <property type="match status" value="1"/>
</dbReference>
<dbReference type="GO" id="GO:0030198">
    <property type="term" value="P:extracellular matrix organization"/>
    <property type="evidence" value="ECO:0007669"/>
    <property type="project" value="TreeGrafter"/>
</dbReference>
<feature type="binding site" evidence="13">
    <location>
        <position position="265"/>
    </location>
    <ligand>
        <name>Zn(2+)</name>
        <dbReference type="ChEBI" id="CHEBI:29105"/>
        <label>2</label>
        <note>catalytic</note>
    </ligand>
</feature>
<evidence type="ECO:0000256" key="1">
    <source>
        <dbReference type="ARBA" id="ARBA00010370"/>
    </source>
</evidence>
<keyword evidence="8" id="KW-0482">Metalloprotease</keyword>
<feature type="binding site" evidence="12">
    <location>
        <position position="251"/>
    </location>
    <ligand>
        <name>Zn(2+)</name>
        <dbReference type="ChEBI" id="CHEBI:29105"/>
        <label>2</label>
        <note>catalytic</note>
    </ligand>
</feature>
<evidence type="ECO:0000256" key="6">
    <source>
        <dbReference type="ARBA" id="ARBA00022801"/>
    </source>
</evidence>
<dbReference type="Pfam" id="PF00413">
    <property type="entry name" value="Peptidase_M10"/>
    <property type="match status" value="1"/>
</dbReference>
<accession>A0A914D5R0</accession>
<keyword evidence="13" id="KW-0106">Calcium</keyword>
<evidence type="ECO:0000256" key="16">
    <source>
        <dbReference type="SAM" id="SignalP"/>
    </source>
</evidence>
<dbReference type="Gene3D" id="3.40.390.10">
    <property type="entry name" value="Collagenase (Catalytic Domain)"/>
    <property type="match status" value="1"/>
</dbReference>
<evidence type="ECO:0000313" key="19">
    <source>
        <dbReference type="WBParaSite" id="ACRNAN_scaffold1956.g19630.t1"/>
    </source>
</evidence>
<feature type="chain" id="PRO_5036837832" evidence="16">
    <location>
        <begin position="22"/>
        <end position="594"/>
    </location>
</feature>
<dbReference type="WBParaSite" id="ACRNAN_scaffold1956.g19630.t1">
    <property type="protein sequence ID" value="ACRNAN_scaffold1956.g19630.t1"/>
    <property type="gene ID" value="ACRNAN_scaffold1956.g19630"/>
</dbReference>
<dbReference type="CDD" id="cd04278">
    <property type="entry name" value="ZnMc_MMP"/>
    <property type="match status" value="1"/>
</dbReference>
<dbReference type="InterPro" id="IPR036375">
    <property type="entry name" value="Hemopexin-like_dom_sf"/>
</dbReference>
<feature type="binding site" evidence="13">
    <location>
        <position position="201"/>
    </location>
    <ligand>
        <name>Ca(2+)</name>
        <dbReference type="ChEBI" id="CHEBI:29108"/>
        <label>3</label>
    </ligand>
</feature>
<keyword evidence="2" id="KW-0645">Protease</keyword>
<reference evidence="19" key="1">
    <citation type="submission" date="2022-11" db="UniProtKB">
        <authorList>
            <consortium name="WormBaseParasite"/>
        </authorList>
    </citation>
    <scope>IDENTIFICATION</scope>
</reference>
<feature type="binding site" evidence="13">
    <location>
        <position position="184"/>
    </location>
    <ligand>
        <name>Ca(2+)</name>
        <dbReference type="ChEBI" id="CHEBI:29108"/>
        <label>2</label>
    </ligand>
</feature>
<dbReference type="SMART" id="SM00120">
    <property type="entry name" value="HX"/>
    <property type="match status" value="3"/>
</dbReference>